<dbReference type="PROSITE" id="PS51257">
    <property type="entry name" value="PROKAR_LIPOPROTEIN"/>
    <property type="match status" value="1"/>
</dbReference>
<name>A0ABU4RL41_9HYPH</name>
<dbReference type="RefSeq" id="WP_319843663.1">
    <property type="nucleotide sequence ID" value="NZ_JAXAFJ010000002.1"/>
</dbReference>
<dbReference type="Gene3D" id="3.10.310.10">
    <property type="entry name" value="Diaminopimelate Epimerase, Chain A, domain 1"/>
    <property type="match status" value="2"/>
</dbReference>
<dbReference type="PANTHER" id="PTHR13774">
    <property type="entry name" value="PHENAZINE BIOSYNTHESIS PROTEIN"/>
    <property type="match status" value="1"/>
</dbReference>
<reference evidence="2 3" key="1">
    <citation type="submission" date="2023-11" db="EMBL/GenBank/DDBJ databases">
        <authorList>
            <person name="Bao R."/>
        </authorList>
    </citation>
    <scope>NUCLEOTIDE SEQUENCE [LARGE SCALE GENOMIC DNA]</scope>
    <source>
        <strain evidence="2 3">PJ23</strain>
    </source>
</reference>
<dbReference type="SUPFAM" id="SSF54506">
    <property type="entry name" value="Diaminopimelate epimerase-like"/>
    <property type="match status" value="1"/>
</dbReference>
<dbReference type="Proteomes" id="UP001274321">
    <property type="component" value="Unassembled WGS sequence"/>
</dbReference>
<comment type="caution">
    <text evidence="2">The sequence shown here is derived from an EMBL/GenBank/DDBJ whole genome shotgun (WGS) entry which is preliminary data.</text>
</comment>
<proteinExistence type="inferred from homology"/>
<dbReference type="PANTHER" id="PTHR13774:SF32">
    <property type="entry name" value="ANTISENSE-ENHANCING SEQUENCE 1"/>
    <property type="match status" value="1"/>
</dbReference>
<dbReference type="NCBIfam" id="TIGR00654">
    <property type="entry name" value="PhzF_family"/>
    <property type="match status" value="1"/>
</dbReference>
<dbReference type="EMBL" id="JAXAFJ010000002">
    <property type="protein sequence ID" value="MDX6805553.1"/>
    <property type="molecule type" value="Genomic_DNA"/>
</dbReference>
<evidence type="ECO:0000313" key="2">
    <source>
        <dbReference type="EMBL" id="MDX6805553.1"/>
    </source>
</evidence>
<sequence>MTPRRFITLDVFTNRRFAGNPLAVVFGCEDLDTASMQAVAREFNLSETVFLLPPREPVNLSRLRIFTPATELPFAGHPTVGAALVLSIENKARLRSDLNFFVEEEVGVVPCTVHRLGEDTGRARFDLPRLPFGAGEAAPIHAVAAALGLSPDEIGFDRHVPSRFAVGPSFTFVPVRDAGVLARAAVQPQHWPAAFPMPDAAAAYVYTRGGEAPDASFRARMLEQGFGMGEDPATGSAVAAFAGALMAFERPADGQHAVVVEQGHEMGRPSRIVLGLDVWKGVLEGATIGGEAILVSEGRITA</sequence>
<dbReference type="InterPro" id="IPR003719">
    <property type="entry name" value="Phenazine_PhzF-like"/>
</dbReference>
<accession>A0ABU4RL41</accession>
<keyword evidence="3" id="KW-1185">Reference proteome</keyword>
<dbReference type="Pfam" id="PF02567">
    <property type="entry name" value="PhzC-PhzF"/>
    <property type="match status" value="1"/>
</dbReference>
<organism evidence="2 3">
    <name type="scientific">Terrihabitans rhizophilus</name>
    <dbReference type="NCBI Taxonomy" id="3092662"/>
    <lineage>
        <taxon>Bacteria</taxon>
        <taxon>Pseudomonadati</taxon>
        <taxon>Pseudomonadota</taxon>
        <taxon>Alphaproteobacteria</taxon>
        <taxon>Hyphomicrobiales</taxon>
        <taxon>Terrihabitans</taxon>
    </lineage>
</organism>
<evidence type="ECO:0000256" key="1">
    <source>
        <dbReference type="ARBA" id="ARBA00008270"/>
    </source>
</evidence>
<protein>
    <submittedName>
        <fullName evidence="2">PhzF family phenazine biosynthesis protein</fullName>
    </submittedName>
</protein>
<dbReference type="PIRSF" id="PIRSF016184">
    <property type="entry name" value="PhzC_PhzF"/>
    <property type="match status" value="1"/>
</dbReference>
<evidence type="ECO:0000313" key="3">
    <source>
        <dbReference type="Proteomes" id="UP001274321"/>
    </source>
</evidence>
<comment type="similarity">
    <text evidence="1">Belongs to the PhzF family.</text>
</comment>
<gene>
    <name evidence="2" type="ORF">SCD90_05715</name>
</gene>